<name>B1X2V4_CROS5</name>
<dbReference type="AlphaFoldDB" id="B1X2V4"/>
<proteinExistence type="predicted"/>
<organism evidence="1 2">
    <name type="scientific">Crocosphaera subtropica (strain ATCC 51142 / BH68)</name>
    <name type="common">Cyanothece sp. (strain ATCC 51142)</name>
    <dbReference type="NCBI Taxonomy" id="43989"/>
    <lineage>
        <taxon>Bacteria</taxon>
        <taxon>Bacillati</taxon>
        <taxon>Cyanobacteriota</taxon>
        <taxon>Cyanophyceae</taxon>
        <taxon>Oscillatoriophycideae</taxon>
        <taxon>Chroococcales</taxon>
        <taxon>Aphanothecaceae</taxon>
        <taxon>Crocosphaera</taxon>
        <taxon>Crocosphaera subtropica</taxon>
    </lineage>
</organism>
<protein>
    <submittedName>
        <fullName evidence="1">Uncharacterized protein</fullName>
    </submittedName>
</protein>
<dbReference type="eggNOG" id="ENOG5030QE3">
    <property type="taxonomic scope" value="Bacteria"/>
</dbReference>
<accession>B1X2V4</accession>
<evidence type="ECO:0000313" key="1">
    <source>
        <dbReference type="EMBL" id="ACB54465.1"/>
    </source>
</evidence>
<gene>
    <name evidence="1" type="ordered locus">cce_5119</name>
</gene>
<evidence type="ECO:0000313" key="2">
    <source>
        <dbReference type="Proteomes" id="UP000001203"/>
    </source>
</evidence>
<sequence>MTFIECKLFHLRHLPTDIIPPSLGILNSNTKERTMLDILSKIQYRPTTENYQQLMLTFLQGIVEGVRAEADPYKADWKYHCIEEIILEYGQFMEGGQAQQIGIPQQCYHNCLSMLFEPENPDDLLYCEGFALSDQVNVYPVQHAWVYIEEQVIDVTWNQLSPCYFGIAFNRQWIIEKRLERQTNKDPKVNFFNYESPFTINLLKHGLPDEALHNYSC</sequence>
<reference evidence="1 2" key="1">
    <citation type="journal article" date="2008" name="Proc. Natl. Acad. Sci. U.S.A.">
        <title>The genome of Cyanothece 51142, a unicellular diazotrophic cyanobacterium important in the marine nitrogen cycle.</title>
        <authorList>
            <person name="Welsh E.A."/>
            <person name="Liberton M."/>
            <person name="Stoeckel J."/>
            <person name="Loh T."/>
            <person name="Elvitigala T."/>
            <person name="Wang C."/>
            <person name="Wollam A."/>
            <person name="Fulton R.S."/>
            <person name="Clifton S.W."/>
            <person name="Jacobs J.M."/>
            <person name="Aurora R."/>
            <person name="Ghosh B.K."/>
            <person name="Sherman L.A."/>
            <person name="Smith R.D."/>
            <person name="Wilson R.K."/>
            <person name="Pakrasi H.B."/>
        </authorList>
    </citation>
    <scope>NUCLEOTIDE SEQUENCE [LARGE SCALE GENOMIC DNA]</scope>
    <source>
        <strain evidence="2">ATCC 51142 / BH68</strain>
    </source>
</reference>
<dbReference type="HOGENOM" id="CLU_1270549_0_0_3"/>
<dbReference type="Proteomes" id="UP000001203">
    <property type="component" value="Chromosome linear"/>
</dbReference>
<dbReference type="EMBL" id="CP000807">
    <property type="protein sequence ID" value="ACB54465.1"/>
    <property type="molecule type" value="Genomic_DNA"/>
</dbReference>
<dbReference type="KEGG" id="cyt:cce_5119"/>
<keyword evidence="2" id="KW-1185">Reference proteome</keyword>